<dbReference type="EMBL" id="MU251250">
    <property type="protein sequence ID" value="KAG9255778.1"/>
    <property type="molecule type" value="Genomic_DNA"/>
</dbReference>
<dbReference type="SUPFAM" id="SSF75304">
    <property type="entry name" value="Amidase signature (AS) enzymes"/>
    <property type="match status" value="1"/>
</dbReference>
<dbReference type="PANTHER" id="PTHR42678:SF34">
    <property type="entry name" value="OS04G0183300 PROTEIN"/>
    <property type="match status" value="1"/>
</dbReference>
<sequence length="510" mass="53815">MASTSPCSQAVNIKQGNLTSHGSIFPRLLEAGVDEISAGLNDETFTSVDLVNAYIARIKESSHLSAVTEIKNDALAIAADLDKDRKQGTRRSALHGLPVLLKANIGTADKMSTTAGSYALMGSVLPHDSTVVAKLRDAGAILLGKTNMNQWANWRSSNISTGWSAVGGQTIGPYAEDQDPGGSSSGSGVASALGLAAASFGTDTGGSILGPSARNNLVGIRSTVGLTSRYLVVPYSEHHDTVGPMTRTVKDAAYWLEAISGMDPADNYTSAIPTTMDTQYVSACKTSGLAGTRIGIPRNLLSGVTPSDQDIFDAFDDAIATIQGAGAEVVDNTDLAAYDEFLANGREAFYGVLCADFVSGISKYLASLEKNPQQIYSQADIREFTQKYPLEDYPPKDTSSWDLCVEAGINNTSPEFWPLHQYNQQLLGGVGGLPGTLEKYNLDAFVLPTTWASEVSSIVGSPVITVPLGFYKPGTNVTITPLGDANLVYSGPGIPFGLSFFGPKWSEAKL</sequence>
<feature type="domain" description="Amidase" evidence="1">
    <location>
        <begin position="49"/>
        <end position="372"/>
    </location>
</feature>
<dbReference type="AlphaFoldDB" id="A0A9P8CQM1"/>
<keyword evidence="3" id="KW-1185">Reference proteome</keyword>
<dbReference type="OrthoDB" id="566138at2759"/>
<dbReference type="Pfam" id="PF01425">
    <property type="entry name" value="Amidase"/>
    <property type="match status" value="1"/>
</dbReference>
<comment type="caution">
    <text evidence="2">The sequence shown here is derived from an EMBL/GenBank/DDBJ whole genome shotgun (WGS) entry which is preliminary data.</text>
</comment>
<dbReference type="RefSeq" id="XP_046119702.1">
    <property type="nucleotide sequence ID" value="XM_046266775.1"/>
</dbReference>
<protein>
    <submittedName>
        <fullName evidence="2">Amidase signature domain-containing protein</fullName>
    </submittedName>
</protein>
<dbReference type="GeneID" id="70297678"/>
<evidence type="ECO:0000313" key="3">
    <source>
        <dbReference type="Proteomes" id="UP000887229"/>
    </source>
</evidence>
<name>A0A9P8CQM1_9HYPO</name>
<dbReference type="InterPro" id="IPR023631">
    <property type="entry name" value="Amidase_dom"/>
</dbReference>
<dbReference type="InterPro" id="IPR036928">
    <property type="entry name" value="AS_sf"/>
</dbReference>
<evidence type="ECO:0000313" key="2">
    <source>
        <dbReference type="EMBL" id="KAG9255778.1"/>
    </source>
</evidence>
<gene>
    <name evidence="2" type="ORF">F5Z01DRAFT_735697</name>
</gene>
<evidence type="ECO:0000259" key="1">
    <source>
        <dbReference type="Pfam" id="PF01425"/>
    </source>
</evidence>
<reference evidence="2" key="1">
    <citation type="journal article" date="2021" name="IMA Fungus">
        <title>Genomic characterization of three marine fungi, including Emericellopsis atlantica sp. nov. with signatures of a generalist lifestyle and marine biomass degradation.</title>
        <authorList>
            <person name="Hagestad O.C."/>
            <person name="Hou L."/>
            <person name="Andersen J.H."/>
            <person name="Hansen E.H."/>
            <person name="Altermark B."/>
            <person name="Li C."/>
            <person name="Kuhnert E."/>
            <person name="Cox R.J."/>
            <person name="Crous P.W."/>
            <person name="Spatafora J.W."/>
            <person name="Lail K."/>
            <person name="Amirebrahimi M."/>
            <person name="Lipzen A."/>
            <person name="Pangilinan J."/>
            <person name="Andreopoulos W."/>
            <person name="Hayes R.D."/>
            <person name="Ng V."/>
            <person name="Grigoriev I.V."/>
            <person name="Jackson S.A."/>
            <person name="Sutton T.D.S."/>
            <person name="Dobson A.D.W."/>
            <person name="Rama T."/>
        </authorList>
    </citation>
    <scope>NUCLEOTIDE SEQUENCE</scope>
    <source>
        <strain evidence="2">TS7</strain>
    </source>
</reference>
<proteinExistence type="predicted"/>
<dbReference type="Gene3D" id="3.90.1300.10">
    <property type="entry name" value="Amidase signature (AS) domain"/>
    <property type="match status" value="1"/>
</dbReference>
<dbReference type="PANTHER" id="PTHR42678">
    <property type="entry name" value="AMIDASE"/>
    <property type="match status" value="1"/>
</dbReference>
<accession>A0A9P8CQM1</accession>
<organism evidence="2 3">
    <name type="scientific">Emericellopsis atlantica</name>
    <dbReference type="NCBI Taxonomy" id="2614577"/>
    <lineage>
        <taxon>Eukaryota</taxon>
        <taxon>Fungi</taxon>
        <taxon>Dikarya</taxon>
        <taxon>Ascomycota</taxon>
        <taxon>Pezizomycotina</taxon>
        <taxon>Sordariomycetes</taxon>
        <taxon>Hypocreomycetidae</taxon>
        <taxon>Hypocreales</taxon>
        <taxon>Bionectriaceae</taxon>
        <taxon>Emericellopsis</taxon>
    </lineage>
</organism>
<dbReference type="Proteomes" id="UP000887229">
    <property type="component" value="Unassembled WGS sequence"/>
</dbReference>